<feature type="signal peptide" evidence="2">
    <location>
        <begin position="1"/>
        <end position="31"/>
    </location>
</feature>
<feature type="compositionally biased region" description="Low complexity" evidence="1">
    <location>
        <begin position="423"/>
        <end position="437"/>
    </location>
</feature>
<feature type="chain" id="PRO_5003038471" evidence="2">
    <location>
        <begin position="32"/>
        <end position="437"/>
    </location>
</feature>
<organism evidence="5">
    <name type="scientific">Naegleria gruberi</name>
    <name type="common">Amoeba</name>
    <dbReference type="NCBI Taxonomy" id="5762"/>
    <lineage>
        <taxon>Eukaryota</taxon>
        <taxon>Discoba</taxon>
        <taxon>Heterolobosea</taxon>
        <taxon>Tetramitia</taxon>
        <taxon>Eutetramitia</taxon>
        <taxon>Vahlkampfiidae</taxon>
        <taxon>Naegleria</taxon>
    </lineage>
</organism>
<feature type="compositionally biased region" description="Polar residues" evidence="1">
    <location>
        <begin position="410"/>
        <end position="422"/>
    </location>
</feature>
<feature type="region of interest" description="Disordered" evidence="1">
    <location>
        <begin position="33"/>
        <end position="56"/>
    </location>
</feature>
<dbReference type="Gene3D" id="2.10.25.10">
    <property type="entry name" value="Laminin"/>
    <property type="match status" value="1"/>
</dbReference>
<evidence type="ECO:0000256" key="2">
    <source>
        <dbReference type="SAM" id="SignalP"/>
    </source>
</evidence>
<feature type="region of interest" description="Disordered" evidence="1">
    <location>
        <begin position="182"/>
        <end position="208"/>
    </location>
</feature>
<evidence type="ECO:0000256" key="1">
    <source>
        <dbReference type="SAM" id="MobiDB-lite"/>
    </source>
</evidence>
<reference evidence="4 5" key="1">
    <citation type="journal article" date="2010" name="Cell">
        <title>The genome of Naegleria gruberi illuminates early eukaryotic versatility.</title>
        <authorList>
            <person name="Fritz-Laylin L.K."/>
            <person name="Prochnik S.E."/>
            <person name="Ginger M.L."/>
            <person name="Dacks J.B."/>
            <person name="Carpenter M.L."/>
            <person name="Field M.C."/>
            <person name="Kuo A."/>
            <person name="Paredez A."/>
            <person name="Chapman J."/>
            <person name="Pham J."/>
            <person name="Shu S."/>
            <person name="Neupane R."/>
            <person name="Cipriano M."/>
            <person name="Mancuso J."/>
            <person name="Tu H."/>
            <person name="Salamov A."/>
            <person name="Lindquist E."/>
            <person name="Shapiro H."/>
            <person name="Lucas S."/>
            <person name="Grigoriev I.V."/>
            <person name="Cande W.Z."/>
            <person name="Fulton C."/>
            <person name="Rokhsar D.S."/>
            <person name="Dawson S.C."/>
        </authorList>
    </citation>
    <scope>NUCLEOTIDE SEQUENCE [LARGE SCALE GENOMIC DNA]</scope>
    <source>
        <strain evidence="4 5">NEG-M</strain>
    </source>
</reference>
<dbReference type="AlphaFoldDB" id="D2V619"/>
<feature type="compositionally biased region" description="Basic and acidic residues" evidence="1">
    <location>
        <begin position="324"/>
        <end position="357"/>
    </location>
</feature>
<dbReference type="GeneID" id="8849380"/>
<feature type="compositionally biased region" description="Pro residues" evidence="1">
    <location>
        <begin position="189"/>
        <end position="199"/>
    </location>
</feature>
<feature type="domain" description="EGF-like" evidence="3">
    <location>
        <begin position="241"/>
        <end position="252"/>
    </location>
</feature>
<evidence type="ECO:0000259" key="3">
    <source>
        <dbReference type="PROSITE" id="PS00022"/>
    </source>
</evidence>
<feature type="region of interest" description="Disordered" evidence="1">
    <location>
        <begin position="251"/>
        <end position="437"/>
    </location>
</feature>
<dbReference type="InParanoid" id="D2V619"/>
<dbReference type="Proteomes" id="UP000006671">
    <property type="component" value="Unassembled WGS sequence"/>
</dbReference>
<dbReference type="STRING" id="5762.D2V619"/>
<name>D2V619_NAEGR</name>
<proteinExistence type="predicted"/>
<feature type="domain" description="EGF-like" evidence="3">
    <location>
        <begin position="92"/>
        <end position="103"/>
    </location>
</feature>
<feature type="compositionally biased region" description="Basic residues" evidence="1">
    <location>
        <begin position="358"/>
        <end position="376"/>
    </location>
</feature>
<dbReference type="SMART" id="SM00181">
    <property type="entry name" value="EGF"/>
    <property type="match status" value="3"/>
</dbReference>
<evidence type="ECO:0000313" key="5">
    <source>
        <dbReference type="Proteomes" id="UP000006671"/>
    </source>
</evidence>
<evidence type="ECO:0000313" key="4">
    <source>
        <dbReference type="EMBL" id="EFC47750.1"/>
    </source>
</evidence>
<dbReference type="VEuPathDB" id="AmoebaDB:NAEGRDRAFT_64280"/>
<dbReference type="RefSeq" id="XP_002680494.1">
    <property type="nucleotide sequence ID" value="XM_002680448.1"/>
</dbReference>
<dbReference type="OrthoDB" id="382013at2759"/>
<feature type="domain" description="EGF-like" evidence="3">
    <location>
        <begin position="172"/>
        <end position="183"/>
    </location>
</feature>
<dbReference type="InterPro" id="IPR000742">
    <property type="entry name" value="EGF"/>
</dbReference>
<gene>
    <name evidence="4" type="ORF">NAEGRDRAFT_64280</name>
</gene>
<keyword evidence="5" id="KW-1185">Reference proteome</keyword>
<dbReference type="PROSITE" id="PS00022">
    <property type="entry name" value="EGF_1"/>
    <property type="match status" value="3"/>
</dbReference>
<feature type="compositionally biased region" description="Pro residues" evidence="1">
    <location>
        <begin position="259"/>
        <end position="269"/>
    </location>
</feature>
<accession>D2V619</accession>
<dbReference type="EMBL" id="GG738853">
    <property type="protein sequence ID" value="EFC47750.1"/>
    <property type="molecule type" value="Genomic_DNA"/>
</dbReference>
<protein>
    <submittedName>
        <fullName evidence="4">Predicted protein</fullName>
    </submittedName>
</protein>
<sequence length="437" mass="47216">MMGRLSYSKGVLLMALLVILAVIACSDNVHAAPATPADPTRKQTKPVAASPATPAAKQTNSSITEIFTCFGIKSDDKKVCNGLGTCIGKDKCRCMPGKAGPECKHSGGLPPKPQPKIINSLSKNNSTKPVIKPASITDPSTKKKEIFTCFGIKSDEKKVCNGKGTCIGTDKCRCMPGKAGPECKHSGGLPPPKPKPQPKIKPASVTDPSTKSKEIFTCFGIKSDEKKVCNGLGTCIGKDKCRCMPGKAGPECKHSGGLPPNPKPQPKPQPKIINSPSKNNSTKPVIKPASITDPSTIGLPIPPKPQPKPSQQKRKESLINNTIKPKEVEPKKDIKIDENPEKKEDEKNNEKTKEKSSQNKKLKRCGKKKCQKRKNKKETNQTTTEKQKLDTIINMIRKLIASKRKPSPQPNQTPVQSANGQKSSVNISNIINVENEH</sequence>
<dbReference type="PROSITE" id="PS51257">
    <property type="entry name" value="PROKAR_LIPOPROTEIN"/>
    <property type="match status" value="1"/>
</dbReference>
<dbReference type="KEGG" id="ngr:NAEGRDRAFT_64280"/>
<keyword evidence="2" id="KW-0732">Signal</keyword>